<dbReference type="GO" id="GO:0015099">
    <property type="term" value="F:nickel cation transmembrane transporter activity"/>
    <property type="evidence" value="ECO:0007669"/>
    <property type="project" value="InterPro"/>
</dbReference>
<dbReference type="EMBL" id="CAESAD010000014">
    <property type="protein sequence ID" value="CAB4344639.1"/>
    <property type="molecule type" value="Genomic_DNA"/>
</dbReference>
<keyword evidence="6 8" id="KW-1133">Transmembrane helix</keyword>
<dbReference type="GO" id="GO:0005886">
    <property type="term" value="C:plasma membrane"/>
    <property type="evidence" value="ECO:0007669"/>
    <property type="project" value="InterPro"/>
</dbReference>
<keyword evidence="3" id="KW-0813">Transport</keyword>
<evidence type="ECO:0000313" key="14">
    <source>
        <dbReference type="EMBL" id="CAB5029085.1"/>
    </source>
</evidence>
<evidence type="ECO:0000256" key="1">
    <source>
        <dbReference type="ARBA" id="ARBA00004127"/>
    </source>
</evidence>
<evidence type="ECO:0000256" key="4">
    <source>
        <dbReference type="ARBA" id="ARBA00022596"/>
    </source>
</evidence>
<dbReference type="EMBL" id="CAFBPK010000033">
    <property type="protein sequence ID" value="CAB5029085.1"/>
    <property type="molecule type" value="Genomic_DNA"/>
</dbReference>
<organism evidence="9">
    <name type="scientific">freshwater metagenome</name>
    <dbReference type="NCBI Taxonomy" id="449393"/>
    <lineage>
        <taxon>unclassified sequences</taxon>
        <taxon>metagenomes</taxon>
        <taxon>ecological metagenomes</taxon>
    </lineage>
</organism>
<evidence type="ECO:0000313" key="11">
    <source>
        <dbReference type="EMBL" id="CAB4703326.1"/>
    </source>
</evidence>
<feature type="transmembrane region" description="Helical" evidence="8">
    <location>
        <begin position="215"/>
        <end position="239"/>
    </location>
</feature>
<reference evidence="9" key="1">
    <citation type="submission" date="2020-05" db="EMBL/GenBank/DDBJ databases">
        <authorList>
            <person name="Chiriac C."/>
            <person name="Salcher M."/>
            <person name="Ghai R."/>
            <person name="Kavagutti S V."/>
        </authorList>
    </citation>
    <scope>NUCLEOTIDE SEQUENCE</scope>
</reference>
<feature type="transmembrane region" description="Helical" evidence="8">
    <location>
        <begin position="28"/>
        <end position="48"/>
    </location>
</feature>
<dbReference type="InterPro" id="IPR011541">
    <property type="entry name" value="Ni/Co_transpt_high_affinity"/>
</dbReference>
<feature type="transmembrane region" description="Helical" evidence="8">
    <location>
        <begin position="101"/>
        <end position="126"/>
    </location>
</feature>
<evidence type="ECO:0000313" key="13">
    <source>
        <dbReference type="EMBL" id="CAB4847829.1"/>
    </source>
</evidence>
<evidence type="ECO:0000313" key="12">
    <source>
        <dbReference type="EMBL" id="CAB4798297.1"/>
    </source>
</evidence>
<evidence type="ECO:0000256" key="7">
    <source>
        <dbReference type="ARBA" id="ARBA00023136"/>
    </source>
</evidence>
<evidence type="ECO:0000256" key="5">
    <source>
        <dbReference type="ARBA" id="ARBA00022692"/>
    </source>
</evidence>
<evidence type="ECO:0000313" key="9">
    <source>
        <dbReference type="EMBL" id="CAB4342208.1"/>
    </source>
</evidence>
<keyword evidence="4" id="KW-0533">Nickel</keyword>
<feature type="transmembrane region" description="Helical" evidence="8">
    <location>
        <begin position="287"/>
        <end position="314"/>
    </location>
</feature>
<dbReference type="EMBL" id="CAESAI010000030">
    <property type="protein sequence ID" value="CAB4342208.1"/>
    <property type="molecule type" value="Genomic_DNA"/>
</dbReference>
<feature type="transmembrane region" description="Helical" evidence="8">
    <location>
        <begin position="245"/>
        <end position="267"/>
    </location>
</feature>
<comment type="subcellular location">
    <subcellularLocation>
        <location evidence="1">Endomembrane system</location>
        <topology evidence="1">Multi-pass membrane protein</topology>
    </subcellularLocation>
</comment>
<dbReference type="EMBL" id="CAFAAO010000004">
    <property type="protein sequence ID" value="CAB4798297.1"/>
    <property type="molecule type" value="Genomic_DNA"/>
</dbReference>
<keyword evidence="5 8" id="KW-0812">Transmembrane</keyword>
<sequence>MAIAADISPKTKVKLRDRLTKAEWRRMYAMFGFILLLHVAGISLMYFATKGNYVLSDGSLFGWGTALLAYVLGMRHAFDADHISAIDNTTRKLMSEGQRPLAVGFFFSLGHSSVVAALALLLNFGIQSLGSQLKDDNSQLHHYTSLIGTTISGIFLMLIAILNFIVLSSVVKIFIDMRKGMYDEAELEKHLDSRGLLMRFFGPIARRIDKSWKMYPLGILFGLGFDTATEIGLLVLAGTSVIAGLPWWAIISLPCFFAGGMSLLDTIDGSFMNFAYGWAFSKPVRKVYYNIVITGLSVAVAFFVGGLEICQVIAEQLSLTGPFWDYANSFNLNAAGYIIVAVFAVVWIAALLIWKYGRIEDRWHEKAHAAQLERGEKVDHVAAGIELGPIGNAFVIDNEDDSK</sequence>
<dbReference type="NCBIfam" id="TIGR00802">
    <property type="entry name" value="nico"/>
    <property type="match status" value="1"/>
</dbReference>
<name>A0A6J5ZL77_9ZZZZ</name>
<dbReference type="EMBL" id="CAFBIX010000021">
    <property type="protein sequence ID" value="CAB4847829.1"/>
    <property type="molecule type" value="Genomic_DNA"/>
</dbReference>
<feature type="transmembrane region" description="Helical" evidence="8">
    <location>
        <begin position="334"/>
        <end position="354"/>
    </location>
</feature>
<dbReference type="PANTHER" id="PTHR31611">
    <property type="entry name" value="HIGH-AFFINITY NICKEL TRANSPORT PROTEIN NIC1"/>
    <property type="match status" value="1"/>
</dbReference>
<dbReference type="EMBL" id="CAEZYC010000015">
    <property type="protein sequence ID" value="CAB4703326.1"/>
    <property type="molecule type" value="Genomic_DNA"/>
</dbReference>
<evidence type="ECO:0000256" key="8">
    <source>
        <dbReference type="SAM" id="Phobius"/>
    </source>
</evidence>
<dbReference type="AlphaFoldDB" id="A0A6J5ZL77"/>
<comment type="similarity">
    <text evidence="2">Belongs to the NiCoT transporter (TC 2.A.52) family.</text>
</comment>
<feature type="transmembrane region" description="Helical" evidence="8">
    <location>
        <begin position="146"/>
        <end position="171"/>
    </location>
</feature>
<protein>
    <submittedName>
        <fullName evidence="9">Unannotated protein</fullName>
    </submittedName>
</protein>
<dbReference type="Pfam" id="PF03824">
    <property type="entry name" value="NicO"/>
    <property type="match status" value="1"/>
</dbReference>
<evidence type="ECO:0000256" key="3">
    <source>
        <dbReference type="ARBA" id="ARBA00022448"/>
    </source>
</evidence>
<proteinExistence type="inferred from homology"/>
<evidence type="ECO:0000256" key="2">
    <source>
        <dbReference type="ARBA" id="ARBA00010892"/>
    </source>
</evidence>
<gene>
    <name evidence="11" type="ORF">UFOPK2648_00440</name>
    <name evidence="12" type="ORF">UFOPK3037_00451</name>
    <name evidence="13" type="ORF">UFOPK3278_00688</name>
    <name evidence="9" type="ORF">UFOPK3406_01105</name>
    <name evidence="10" type="ORF">UFOPK3925_01409</name>
    <name evidence="14" type="ORF">UFOPK4097_01465</name>
</gene>
<dbReference type="PANTHER" id="PTHR31611:SF0">
    <property type="entry name" value="HIGH-AFFINITY NICKEL TRANSPORT PROTEIN NIC1"/>
    <property type="match status" value="1"/>
</dbReference>
<accession>A0A6J5ZL77</accession>
<evidence type="ECO:0000313" key="10">
    <source>
        <dbReference type="EMBL" id="CAB4344639.1"/>
    </source>
</evidence>
<evidence type="ECO:0000256" key="6">
    <source>
        <dbReference type="ARBA" id="ARBA00022989"/>
    </source>
</evidence>
<keyword evidence="7 8" id="KW-0472">Membrane</keyword>
<dbReference type="GO" id="GO:0012505">
    <property type="term" value="C:endomembrane system"/>
    <property type="evidence" value="ECO:0007669"/>
    <property type="project" value="UniProtKB-SubCell"/>
</dbReference>
<feature type="transmembrane region" description="Helical" evidence="8">
    <location>
        <begin position="60"/>
        <end position="78"/>
    </location>
</feature>
<dbReference type="InterPro" id="IPR004688">
    <property type="entry name" value="Ni/Co_transpt"/>
</dbReference>